<name>A0A1H8ZYM9_9BACI</name>
<evidence type="ECO:0008006" key="5">
    <source>
        <dbReference type="Google" id="ProtNLM"/>
    </source>
</evidence>
<accession>A0A1H8ZYM9</accession>
<keyword evidence="2" id="KW-1133">Transmembrane helix</keyword>
<keyword evidence="4" id="KW-1185">Reference proteome</keyword>
<proteinExistence type="predicted"/>
<protein>
    <recommendedName>
        <fullName evidence="5">Sporulation and spore germination</fullName>
    </recommendedName>
</protein>
<feature type="region of interest" description="Disordered" evidence="1">
    <location>
        <begin position="112"/>
        <end position="166"/>
    </location>
</feature>
<evidence type="ECO:0000313" key="3">
    <source>
        <dbReference type="EMBL" id="SEP69353.1"/>
    </source>
</evidence>
<organism evidence="3 4">
    <name type="scientific">Piscibacillus halophilus</name>
    <dbReference type="NCBI Taxonomy" id="571933"/>
    <lineage>
        <taxon>Bacteria</taxon>
        <taxon>Bacillati</taxon>
        <taxon>Bacillota</taxon>
        <taxon>Bacilli</taxon>
        <taxon>Bacillales</taxon>
        <taxon>Bacillaceae</taxon>
        <taxon>Piscibacillus</taxon>
    </lineage>
</organism>
<keyword evidence="2" id="KW-0472">Membrane</keyword>
<dbReference type="OrthoDB" id="2965336at2"/>
<dbReference type="AlphaFoldDB" id="A0A1H8ZYM9"/>
<feature type="compositionally biased region" description="Acidic residues" evidence="1">
    <location>
        <begin position="115"/>
        <end position="143"/>
    </location>
</feature>
<reference evidence="3 4" key="1">
    <citation type="submission" date="2016-10" db="EMBL/GenBank/DDBJ databases">
        <authorList>
            <person name="de Groot N.N."/>
        </authorList>
    </citation>
    <scope>NUCLEOTIDE SEQUENCE [LARGE SCALE GENOMIC DNA]</scope>
    <source>
        <strain evidence="3 4">DSM 21633</strain>
    </source>
</reference>
<dbReference type="STRING" id="571933.SAMN05216362_102106"/>
<dbReference type="RefSeq" id="WP_091772291.1">
    <property type="nucleotide sequence ID" value="NZ_CAESCL010000019.1"/>
</dbReference>
<evidence type="ECO:0000313" key="4">
    <source>
        <dbReference type="Proteomes" id="UP000199427"/>
    </source>
</evidence>
<evidence type="ECO:0000256" key="2">
    <source>
        <dbReference type="SAM" id="Phobius"/>
    </source>
</evidence>
<feature type="transmembrane region" description="Helical" evidence="2">
    <location>
        <begin position="50"/>
        <end position="73"/>
    </location>
</feature>
<dbReference type="Proteomes" id="UP000199427">
    <property type="component" value="Unassembled WGS sequence"/>
</dbReference>
<feature type="region of interest" description="Disordered" evidence="1">
    <location>
        <begin position="85"/>
        <end position="104"/>
    </location>
</feature>
<sequence>MSKHHNDDDSIKKLLSEMPQIKDDRSFEEYYEQISKEINKNSIQTKKKKGWLLPILTSAAALFLFVIIGLQFINSDETTDGVFQLSEDNENETEDKPTDQGDEDMEMAESNHIDDGDEESSPNIEESEVEEEVEVEKESEQDEANTMNSLDTRVLTEDQANEQDTNYITYTESEPESQFFIPLTYMLPSEEDPHVFFNESEQFVGQIDEFNQQFYQNMTFVGMNHESEPVIQVEEDNFQGAATEMYLFEALRFFETLGYESVELQDQEGESLDLPHAGSIEEYTFKEQKALYKLYQSNTGDSYWGKKYLEQNTTIIDALNELKNEEEFGPIEPPIPGDINFEIIEQGELLEVILESELELGNNLSTQRMIESILLTAKTFGFREVQFLNIEMDSVGPYDLTNPIEVPKYINVR</sequence>
<evidence type="ECO:0000256" key="1">
    <source>
        <dbReference type="SAM" id="MobiDB-lite"/>
    </source>
</evidence>
<keyword evidence="2" id="KW-0812">Transmembrane</keyword>
<gene>
    <name evidence="3" type="ORF">SAMN05216362_102106</name>
</gene>
<dbReference type="EMBL" id="FOES01000002">
    <property type="protein sequence ID" value="SEP69353.1"/>
    <property type="molecule type" value="Genomic_DNA"/>
</dbReference>